<evidence type="ECO:0000313" key="10">
    <source>
        <dbReference type="EMBL" id="EPQ26498.1"/>
    </source>
</evidence>
<keyword evidence="2" id="KW-0862">Zinc</keyword>
<proteinExistence type="predicted"/>
<feature type="region of interest" description="Disordered" evidence="7">
    <location>
        <begin position="1"/>
        <end position="90"/>
    </location>
</feature>
<keyword evidence="4" id="KW-0804">Transcription</keyword>
<name>A0A061H299_9BASI</name>
<feature type="compositionally biased region" description="Polar residues" evidence="7">
    <location>
        <begin position="350"/>
        <end position="375"/>
    </location>
</feature>
<dbReference type="InterPro" id="IPR036236">
    <property type="entry name" value="Znf_C2H2_sf"/>
</dbReference>
<keyword evidence="6" id="KW-0863">Zinc-finger</keyword>
<evidence type="ECO:0000256" key="4">
    <source>
        <dbReference type="ARBA" id="ARBA00023163"/>
    </source>
</evidence>
<dbReference type="EMBL" id="KE361644">
    <property type="protein sequence ID" value="EPQ26498.1"/>
    <property type="molecule type" value="Genomic_DNA"/>
</dbReference>
<dbReference type="PANTHER" id="PTHR47660:SF2">
    <property type="entry name" value="TRANSCRIPTION FACTOR WITH C2H2 AND ZN(2)-CYS(6) DNA BINDING DOMAIN (EUROFUNG)"/>
    <property type="match status" value="1"/>
</dbReference>
<accession>A0A061H299</accession>
<dbReference type="PANTHER" id="PTHR47660">
    <property type="entry name" value="TRANSCRIPTION FACTOR WITH C2H2 AND ZN(2)-CYS(6) DNA BINDING DOMAIN (EUROFUNG)-RELATED-RELATED"/>
    <property type="match status" value="1"/>
</dbReference>
<dbReference type="SUPFAM" id="SSF57667">
    <property type="entry name" value="beta-beta-alpha zinc fingers"/>
    <property type="match status" value="1"/>
</dbReference>
<evidence type="ECO:0000256" key="3">
    <source>
        <dbReference type="ARBA" id="ARBA00023015"/>
    </source>
</evidence>
<dbReference type="OrthoDB" id="8922241at2759"/>
<dbReference type="SMART" id="SM00066">
    <property type="entry name" value="GAL4"/>
    <property type="match status" value="1"/>
</dbReference>
<dbReference type="HOGENOM" id="CLU_554462_0_0_1"/>
<dbReference type="KEGG" id="pfp:PFL1_05820"/>
<dbReference type="PROSITE" id="PS00463">
    <property type="entry name" value="ZN2_CY6_FUNGAL_1"/>
    <property type="match status" value="1"/>
</dbReference>
<dbReference type="PROSITE" id="PS00028">
    <property type="entry name" value="ZINC_FINGER_C2H2_1"/>
    <property type="match status" value="1"/>
</dbReference>
<protein>
    <recommendedName>
        <fullName evidence="12">Zn(2)-C6 fungal-type domain-containing protein</fullName>
    </recommendedName>
</protein>
<keyword evidence="3" id="KW-0805">Transcription regulation</keyword>
<dbReference type="InterPro" id="IPR036864">
    <property type="entry name" value="Zn2-C6_fun-type_DNA-bd_sf"/>
</dbReference>
<feature type="region of interest" description="Disordered" evidence="7">
    <location>
        <begin position="215"/>
        <end position="253"/>
    </location>
</feature>
<evidence type="ECO:0000259" key="9">
    <source>
        <dbReference type="PROSITE" id="PS50157"/>
    </source>
</evidence>
<dbReference type="GO" id="GO:0000981">
    <property type="term" value="F:DNA-binding transcription factor activity, RNA polymerase II-specific"/>
    <property type="evidence" value="ECO:0007669"/>
    <property type="project" value="InterPro"/>
</dbReference>
<dbReference type="Gene3D" id="3.30.160.60">
    <property type="entry name" value="Classic Zinc Finger"/>
    <property type="match status" value="1"/>
</dbReference>
<dbReference type="AlphaFoldDB" id="A0A061H299"/>
<evidence type="ECO:0000256" key="2">
    <source>
        <dbReference type="ARBA" id="ARBA00022833"/>
    </source>
</evidence>
<sequence length="492" mass="53444">MSTSSKRTFDVLESSTGDSALQGRLVPSGSTTVEPWKTVRSDCSSLSWDSDLSPPPPLPMELPRDPEQHLQQQHQEKRPKRRGRISTRPQPPFVCFCGKQFKRHEHMSRHKATHSDDLKYECPICGKGFRRQDVMHRHTQTHSRTNSNHAPRRKAAKVLTDQTHRQTAALSRADRACVPCKRAKLRCDGQFPCSRCVCHPNKDCHYQHGHALTSASASPSGSSLSSALQSSPADYDQPLLLPPPMSHSGYPHLYHDNGSMTRYMSEDASMPSASTSMPAPAFAPIPSWAFAGFCDPERGFTREHERAASVPQHPSGPDAFDRCYVPTQPYGALDGNSGGLGLTSNPPPSSLTWTARGSWDNSSSQHNEHTYSSSHGVDGHGGLVSMSMGHSGRGAFEQQHQHWNTLSETAAVSEAGTLSASDRSCSTSPFFVGGRASPPPPPPPPAYLSMCQGDVKSEAPYSSLHSSADTPFYHFSSAVAAPTPFSSASFTA</sequence>
<dbReference type="InterPro" id="IPR001138">
    <property type="entry name" value="Zn2Cys6_DnaBD"/>
</dbReference>
<dbReference type="GO" id="GO:0008270">
    <property type="term" value="F:zinc ion binding"/>
    <property type="evidence" value="ECO:0007669"/>
    <property type="project" value="UniProtKB-KW"/>
</dbReference>
<evidence type="ECO:0000313" key="11">
    <source>
        <dbReference type="Proteomes" id="UP000053664"/>
    </source>
</evidence>
<organism evidence="10 11">
    <name type="scientific">Pseudozyma flocculosa PF-1</name>
    <dbReference type="NCBI Taxonomy" id="1277687"/>
    <lineage>
        <taxon>Eukaryota</taxon>
        <taxon>Fungi</taxon>
        <taxon>Dikarya</taxon>
        <taxon>Basidiomycota</taxon>
        <taxon>Ustilaginomycotina</taxon>
        <taxon>Ustilaginomycetes</taxon>
        <taxon>Ustilaginales</taxon>
        <taxon>Ustilaginaceae</taxon>
        <taxon>Pseudozyma</taxon>
    </lineage>
</organism>
<keyword evidence="5" id="KW-0539">Nucleus</keyword>
<dbReference type="PROSITE" id="PS50157">
    <property type="entry name" value="ZINC_FINGER_C2H2_2"/>
    <property type="match status" value="2"/>
</dbReference>
<feature type="domain" description="C2H2-type" evidence="9">
    <location>
        <begin position="93"/>
        <end position="119"/>
    </location>
</feature>
<feature type="domain" description="Zn(2)-C6 fungal-type" evidence="8">
    <location>
        <begin position="176"/>
        <end position="206"/>
    </location>
</feature>
<dbReference type="Proteomes" id="UP000053664">
    <property type="component" value="Unassembled WGS sequence"/>
</dbReference>
<keyword evidence="1" id="KW-0479">Metal-binding</keyword>
<feature type="region of interest" description="Disordered" evidence="7">
    <location>
        <begin position="335"/>
        <end position="398"/>
    </location>
</feature>
<dbReference type="eggNOG" id="KOG1721">
    <property type="taxonomic scope" value="Eukaryota"/>
</dbReference>
<reference evidence="10 11" key="1">
    <citation type="journal article" date="2013" name="Plant Cell">
        <title>The transition from a phytopathogenic smut ancestor to an anamorphic biocontrol agent deciphered by comparative whole-genome analysis.</title>
        <authorList>
            <person name="Lefebvre F."/>
            <person name="Joly D.L."/>
            <person name="Labbe C."/>
            <person name="Teichmann B."/>
            <person name="Linning R."/>
            <person name="Belzile F."/>
            <person name="Bakkeren G."/>
            <person name="Belanger R.R."/>
        </authorList>
    </citation>
    <scope>NUCLEOTIDE SEQUENCE [LARGE SCALE GENOMIC DNA]</scope>
    <source>
        <strain evidence="10 11">PF-1</strain>
    </source>
</reference>
<dbReference type="RefSeq" id="XP_007881549.1">
    <property type="nucleotide sequence ID" value="XM_007883358.1"/>
</dbReference>
<evidence type="ECO:0008006" key="12">
    <source>
        <dbReference type="Google" id="ProtNLM"/>
    </source>
</evidence>
<evidence type="ECO:0000259" key="8">
    <source>
        <dbReference type="PROSITE" id="PS50048"/>
    </source>
</evidence>
<evidence type="ECO:0000256" key="1">
    <source>
        <dbReference type="ARBA" id="ARBA00022723"/>
    </source>
</evidence>
<dbReference type="Gene3D" id="4.10.240.10">
    <property type="entry name" value="Zn(2)-C6 fungal-type DNA-binding domain"/>
    <property type="match status" value="1"/>
</dbReference>
<feature type="compositionally biased region" description="Low complexity" evidence="7">
    <location>
        <begin position="41"/>
        <end position="52"/>
    </location>
</feature>
<feature type="domain" description="C2H2-type" evidence="9">
    <location>
        <begin position="120"/>
        <end position="147"/>
    </location>
</feature>
<dbReference type="GeneID" id="19319905"/>
<dbReference type="PROSITE" id="PS50048">
    <property type="entry name" value="ZN2_CY6_FUNGAL_2"/>
    <property type="match status" value="1"/>
</dbReference>
<feature type="compositionally biased region" description="Low complexity" evidence="7">
    <location>
        <begin position="215"/>
        <end position="233"/>
    </location>
</feature>
<evidence type="ECO:0000256" key="6">
    <source>
        <dbReference type="PROSITE-ProRule" id="PRU00042"/>
    </source>
</evidence>
<evidence type="ECO:0000256" key="5">
    <source>
        <dbReference type="ARBA" id="ARBA00023242"/>
    </source>
</evidence>
<dbReference type="InterPro" id="IPR013087">
    <property type="entry name" value="Znf_C2H2_type"/>
</dbReference>
<evidence type="ECO:0000256" key="7">
    <source>
        <dbReference type="SAM" id="MobiDB-lite"/>
    </source>
</evidence>
<dbReference type="SMART" id="SM00355">
    <property type="entry name" value="ZnF_C2H2"/>
    <property type="match status" value="2"/>
</dbReference>
<dbReference type="Pfam" id="PF00172">
    <property type="entry name" value="Zn_clus"/>
    <property type="match status" value="1"/>
</dbReference>
<dbReference type="CDD" id="cd00067">
    <property type="entry name" value="GAL4"/>
    <property type="match status" value="1"/>
</dbReference>
<gene>
    <name evidence="10" type="ORF">PFL1_05820</name>
</gene>
<dbReference type="SUPFAM" id="SSF57701">
    <property type="entry name" value="Zn2/Cys6 DNA-binding domain"/>
    <property type="match status" value="1"/>
</dbReference>